<dbReference type="HOGENOM" id="CLU_1628499_0_0_1"/>
<feature type="compositionally biased region" description="Acidic residues" evidence="2">
    <location>
        <begin position="145"/>
        <end position="155"/>
    </location>
</feature>
<proteinExistence type="predicted"/>
<name>G0NV27_CAEBE</name>
<feature type="coiled-coil region" evidence="1">
    <location>
        <begin position="33"/>
        <end position="99"/>
    </location>
</feature>
<evidence type="ECO:0000313" key="3">
    <source>
        <dbReference type="EMBL" id="EGT38038.1"/>
    </source>
</evidence>
<reference evidence="4" key="1">
    <citation type="submission" date="2011-07" db="EMBL/GenBank/DDBJ databases">
        <authorList>
            <consortium name="Caenorhabditis brenneri Sequencing and Analysis Consortium"/>
            <person name="Wilson R.K."/>
        </authorList>
    </citation>
    <scope>NUCLEOTIDE SEQUENCE [LARGE SCALE GENOMIC DNA]</scope>
    <source>
        <strain evidence="4">PB2801</strain>
    </source>
</reference>
<sequence length="167" mass="19697">MGRPLCDKNSSTFYRKLSLELLEQILIKKRKVVAEKMKRLEFERERNRRLKAQEKEILAALPQMIREIRKKGKEERARIKEAEMQSEDYLKYLEITEENKKTRARLGIGEDEDLVEFEKKSKARYEATVLAALRLQRAQMRGEIPVEDEDEEVEVGEAGPSDEKKEK</sequence>
<keyword evidence="1" id="KW-0175">Coiled coil</keyword>
<protein>
    <submittedName>
        <fullName evidence="3">Uncharacterized protein</fullName>
    </submittedName>
</protein>
<organism evidence="4">
    <name type="scientific">Caenorhabditis brenneri</name>
    <name type="common">Nematode worm</name>
    <dbReference type="NCBI Taxonomy" id="135651"/>
    <lineage>
        <taxon>Eukaryota</taxon>
        <taxon>Metazoa</taxon>
        <taxon>Ecdysozoa</taxon>
        <taxon>Nematoda</taxon>
        <taxon>Chromadorea</taxon>
        <taxon>Rhabditida</taxon>
        <taxon>Rhabditina</taxon>
        <taxon>Rhabditomorpha</taxon>
        <taxon>Rhabditoidea</taxon>
        <taxon>Rhabditidae</taxon>
        <taxon>Peloderinae</taxon>
        <taxon>Caenorhabditis</taxon>
    </lineage>
</organism>
<keyword evidence="4" id="KW-1185">Reference proteome</keyword>
<evidence type="ECO:0000313" key="4">
    <source>
        <dbReference type="Proteomes" id="UP000008068"/>
    </source>
</evidence>
<evidence type="ECO:0000256" key="1">
    <source>
        <dbReference type="SAM" id="Coils"/>
    </source>
</evidence>
<gene>
    <name evidence="3" type="ORF">CAEBREN_15378</name>
</gene>
<evidence type="ECO:0000256" key="2">
    <source>
        <dbReference type="SAM" id="MobiDB-lite"/>
    </source>
</evidence>
<feature type="region of interest" description="Disordered" evidence="2">
    <location>
        <begin position="141"/>
        <end position="167"/>
    </location>
</feature>
<dbReference type="EMBL" id="GL379953">
    <property type="protein sequence ID" value="EGT38038.1"/>
    <property type="molecule type" value="Genomic_DNA"/>
</dbReference>
<dbReference type="AlphaFoldDB" id="G0NV27"/>
<dbReference type="InParanoid" id="G0NV27"/>
<accession>G0NV27</accession>
<dbReference type="Proteomes" id="UP000008068">
    <property type="component" value="Unassembled WGS sequence"/>
</dbReference>